<dbReference type="Gene3D" id="3.30.750.24">
    <property type="entry name" value="STAS domain"/>
    <property type="match status" value="1"/>
</dbReference>
<dbReference type="EMBL" id="JAVJAN010000028">
    <property type="protein sequence ID" value="MDR5588021.1"/>
    <property type="molecule type" value="Genomic_DNA"/>
</dbReference>
<dbReference type="Proteomes" id="UP001256646">
    <property type="component" value="Unassembled WGS sequence"/>
</dbReference>
<dbReference type="SUPFAM" id="SSF52091">
    <property type="entry name" value="SpoIIaa-like"/>
    <property type="match status" value="1"/>
</dbReference>
<protein>
    <submittedName>
        <fullName evidence="3">STAS domain-containing protein</fullName>
    </submittedName>
</protein>
<proteinExistence type="predicted"/>
<organism evidence="3 4">
    <name type="scientific">Clostridium aquiflavi</name>
    <dbReference type="NCBI Taxonomy" id="3073603"/>
    <lineage>
        <taxon>Bacteria</taxon>
        <taxon>Bacillati</taxon>
        <taxon>Bacillota</taxon>
        <taxon>Clostridia</taxon>
        <taxon>Eubacteriales</taxon>
        <taxon>Clostridiaceae</taxon>
        <taxon>Clostridium</taxon>
    </lineage>
</organism>
<name>A0ABU1EI16_9CLOT</name>
<dbReference type="InterPro" id="IPR002645">
    <property type="entry name" value="STAS_dom"/>
</dbReference>
<feature type="domain" description="STAS" evidence="2">
    <location>
        <begin position="81"/>
        <end position="172"/>
    </location>
</feature>
<evidence type="ECO:0000256" key="1">
    <source>
        <dbReference type="SAM" id="Phobius"/>
    </source>
</evidence>
<dbReference type="PANTHER" id="PTHR43310">
    <property type="entry name" value="SULFATE TRANSPORTER YBAR-RELATED"/>
    <property type="match status" value="1"/>
</dbReference>
<dbReference type="PROSITE" id="PS50801">
    <property type="entry name" value="STAS"/>
    <property type="match status" value="1"/>
</dbReference>
<keyword evidence="4" id="KW-1185">Reference proteome</keyword>
<evidence type="ECO:0000313" key="4">
    <source>
        <dbReference type="Proteomes" id="UP001256646"/>
    </source>
</evidence>
<evidence type="ECO:0000259" key="2">
    <source>
        <dbReference type="PROSITE" id="PS50801"/>
    </source>
</evidence>
<dbReference type="CDD" id="cd07042">
    <property type="entry name" value="STAS_SulP_like_sulfate_transporter"/>
    <property type="match status" value="1"/>
</dbReference>
<sequence length="172" mass="19338">MALGAVMVVISISTFNWESIKRIRKVPKSDTFVMISTVITVLLTHNLAYGVIIGIILSSIFFAAKISEISIKKINEDKKTVYLVQGQLFFASTLKFINSFDFTEDVETVDIDLSKVRIWDESAVDSIDKVVIKFHKNGIKTNLMGMSTQCLELIDRMSVHNKAGKFDMVSNH</sequence>
<dbReference type="InterPro" id="IPR036513">
    <property type="entry name" value="STAS_dom_sf"/>
</dbReference>
<accession>A0ABU1EI16</accession>
<keyword evidence="1" id="KW-0812">Transmembrane</keyword>
<dbReference type="Pfam" id="PF01740">
    <property type="entry name" value="STAS"/>
    <property type="match status" value="1"/>
</dbReference>
<evidence type="ECO:0000313" key="3">
    <source>
        <dbReference type="EMBL" id="MDR5588021.1"/>
    </source>
</evidence>
<reference evidence="3 4" key="1">
    <citation type="submission" date="2023-09" db="EMBL/GenBank/DDBJ databases">
        <authorList>
            <person name="Zhai L."/>
        </authorList>
    </citation>
    <scope>NUCLEOTIDE SEQUENCE [LARGE SCALE GENOMIC DNA]</scope>
    <source>
        <strain evidence="3 4">5 N-1</strain>
    </source>
</reference>
<keyword evidence="1" id="KW-0472">Membrane</keyword>
<comment type="caution">
    <text evidence="3">The sequence shown here is derived from an EMBL/GenBank/DDBJ whole genome shotgun (WGS) entry which is preliminary data.</text>
</comment>
<feature type="transmembrane region" description="Helical" evidence="1">
    <location>
        <begin position="32"/>
        <end position="64"/>
    </location>
</feature>
<gene>
    <name evidence="3" type="ORF">RGC78_11145</name>
</gene>
<dbReference type="InterPro" id="IPR052706">
    <property type="entry name" value="Membrane-Transporter-like"/>
</dbReference>
<keyword evidence="1" id="KW-1133">Transmembrane helix</keyword>
<dbReference type="PANTHER" id="PTHR43310:SF1">
    <property type="entry name" value="SULFATE TRANSPORTER YBAR-RELATED"/>
    <property type="match status" value="1"/>
</dbReference>